<feature type="compositionally biased region" description="Acidic residues" evidence="3">
    <location>
        <begin position="39"/>
        <end position="74"/>
    </location>
</feature>
<dbReference type="GO" id="GO:0006511">
    <property type="term" value="P:ubiquitin-dependent protein catabolic process"/>
    <property type="evidence" value="ECO:0007669"/>
    <property type="project" value="TreeGrafter"/>
</dbReference>
<dbReference type="PANTHER" id="PTHR24173">
    <property type="entry name" value="ANKYRIN REPEAT CONTAINING"/>
    <property type="match status" value="1"/>
</dbReference>
<protein>
    <submittedName>
        <fullName evidence="4">Uncharacterized protein</fullName>
    </submittedName>
</protein>
<feature type="compositionally biased region" description="Acidic residues" evidence="3">
    <location>
        <begin position="19"/>
        <end position="31"/>
    </location>
</feature>
<dbReference type="AlphaFoldDB" id="A0A0G4EEX3"/>
<keyword evidence="2" id="KW-0040">ANK repeat</keyword>
<dbReference type="SUPFAM" id="SSF48403">
    <property type="entry name" value="Ankyrin repeat"/>
    <property type="match status" value="1"/>
</dbReference>
<feature type="region of interest" description="Disordered" evidence="3">
    <location>
        <begin position="636"/>
        <end position="662"/>
    </location>
</feature>
<feature type="compositionally biased region" description="Acidic residues" evidence="3">
    <location>
        <begin position="93"/>
        <end position="107"/>
    </location>
</feature>
<dbReference type="InParanoid" id="A0A0G4EEX3"/>
<dbReference type="PhylomeDB" id="A0A0G4EEX3"/>
<gene>
    <name evidence="4" type="ORF">Vbra_20276</name>
</gene>
<dbReference type="Proteomes" id="UP000041254">
    <property type="component" value="Unassembled WGS sequence"/>
</dbReference>
<keyword evidence="1" id="KW-0677">Repeat</keyword>
<name>A0A0G4EEX3_VITBC</name>
<organism evidence="4 5">
    <name type="scientific">Vitrella brassicaformis (strain CCMP3155)</name>
    <dbReference type="NCBI Taxonomy" id="1169540"/>
    <lineage>
        <taxon>Eukaryota</taxon>
        <taxon>Sar</taxon>
        <taxon>Alveolata</taxon>
        <taxon>Colpodellida</taxon>
        <taxon>Vitrellaceae</taxon>
        <taxon>Vitrella</taxon>
    </lineage>
</organism>
<dbReference type="SMART" id="SM00248">
    <property type="entry name" value="ANK"/>
    <property type="match status" value="5"/>
</dbReference>
<reference evidence="4 5" key="1">
    <citation type="submission" date="2014-11" db="EMBL/GenBank/DDBJ databases">
        <authorList>
            <person name="Zhu J."/>
            <person name="Qi W."/>
            <person name="Song R."/>
        </authorList>
    </citation>
    <scope>NUCLEOTIDE SEQUENCE [LARGE SCALE GENOMIC DNA]</scope>
</reference>
<evidence type="ECO:0000256" key="3">
    <source>
        <dbReference type="SAM" id="MobiDB-lite"/>
    </source>
</evidence>
<feature type="region of interest" description="Disordered" evidence="3">
    <location>
        <begin position="1"/>
        <end position="119"/>
    </location>
</feature>
<keyword evidence="5" id="KW-1185">Reference proteome</keyword>
<dbReference type="InterPro" id="IPR036770">
    <property type="entry name" value="Ankyrin_rpt-contain_sf"/>
</dbReference>
<feature type="compositionally biased region" description="Gly residues" evidence="3">
    <location>
        <begin position="643"/>
        <end position="655"/>
    </location>
</feature>
<evidence type="ECO:0000313" key="5">
    <source>
        <dbReference type="Proteomes" id="UP000041254"/>
    </source>
</evidence>
<dbReference type="VEuPathDB" id="CryptoDB:Vbra_20276"/>
<proteinExistence type="predicted"/>
<evidence type="ECO:0000256" key="2">
    <source>
        <dbReference type="ARBA" id="ARBA00023043"/>
    </source>
</evidence>
<dbReference type="GO" id="GO:0000151">
    <property type="term" value="C:ubiquitin ligase complex"/>
    <property type="evidence" value="ECO:0007669"/>
    <property type="project" value="TreeGrafter"/>
</dbReference>
<dbReference type="EMBL" id="CDMY01000200">
    <property type="protein sequence ID" value="CEL93931.1"/>
    <property type="molecule type" value="Genomic_DNA"/>
</dbReference>
<evidence type="ECO:0000256" key="1">
    <source>
        <dbReference type="ARBA" id="ARBA00022737"/>
    </source>
</evidence>
<evidence type="ECO:0000313" key="4">
    <source>
        <dbReference type="EMBL" id="CEL93931.1"/>
    </source>
</evidence>
<dbReference type="InterPro" id="IPR002110">
    <property type="entry name" value="Ankyrin_rpt"/>
</dbReference>
<dbReference type="Gene3D" id="1.25.40.20">
    <property type="entry name" value="Ankyrin repeat-containing domain"/>
    <property type="match status" value="2"/>
</dbReference>
<sequence length="662" mass="71540">MSEGHDDIHMASAAMADGDGGDADDVAEEDSNGGGEQPDGQDDNDADSDLLREEEDGGMAEEEEGVQEAADSESESGGVQDDSDGDGGPLGDGIDDDDESDEDDGYEEDGHPVEVATTVEVPDGCWRSDDIEARFPHYTNEATRQLALGIIGRTITSPQQATRLIQQNADPDVMPRLRQKGSGYGDVYGYPLLCLAIDNKSDYTAETILAGDSLDCRLFALPHWSSDELQSAIITALLDRGADVNAAADETGETPLHLAIACGNQTAFDLLMARHDVDLRPADAHAVRVMELPEPLRPPPPEYLQLLMSMYERLIARDPTLATQRRGGLNLVFHAAGSEEGHYPQWFIDAYLDLVTANGADMTADDAGGETPLHRAAFIGSPHVADYLCRKLPADQINRRTVAGNTPLAIAAYELDRHTQHLQHPNTSEADKEEVRAEIPNYKLTIRSLLRVGADISTIPTATEERRRQLVLTEYAGVLNELGPPVMAAVNAALAPHRSLAALLTPRLAVGPQEAPVFGWRIASYLFDMNAAQEVIGEAIGVRHTDMARRVCAAAEHFIHSAVYQASSNREVVGGMRYEQQGDKRLKVTVPQLQCFVVGGVGGRKMELREVVQRAILDEAAKWGRRGRSTTASARMWLPSSGGRWGGSTRGGTGGRHSDGWG</sequence>
<dbReference type="Pfam" id="PF00023">
    <property type="entry name" value="Ank"/>
    <property type="match status" value="2"/>
</dbReference>
<dbReference type="PANTHER" id="PTHR24173:SF85">
    <property type="entry name" value="PROTEIN FEM-1 HOMOLOG CG6966"/>
    <property type="match status" value="1"/>
</dbReference>
<dbReference type="STRING" id="1169540.A0A0G4EEX3"/>
<accession>A0A0G4EEX3</accession>